<feature type="transmembrane region" description="Helical" evidence="5">
    <location>
        <begin position="12"/>
        <end position="45"/>
    </location>
</feature>
<reference evidence="7 8" key="1">
    <citation type="submission" date="2018-04" db="EMBL/GenBank/DDBJ databases">
        <title>Genomic Encyclopedia of Type Strains, Phase III (KMG-III): the genomes of soil and plant-associated and newly described type strains.</title>
        <authorList>
            <person name="Whitman W."/>
        </authorList>
    </citation>
    <scope>NUCLEOTIDE SEQUENCE [LARGE SCALE GENOMIC DNA]</scope>
    <source>
        <strain evidence="7 8">MA101b</strain>
    </source>
</reference>
<dbReference type="GO" id="GO:0005886">
    <property type="term" value="C:plasma membrane"/>
    <property type="evidence" value="ECO:0007669"/>
    <property type="project" value="TreeGrafter"/>
</dbReference>
<keyword evidence="4 5" id="KW-0472">Membrane</keyword>
<gene>
    <name evidence="7" type="ORF">C8J26_3303</name>
</gene>
<dbReference type="Proteomes" id="UP000244189">
    <property type="component" value="Unassembled WGS sequence"/>
</dbReference>
<dbReference type="EMBL" id="QAOG01000006">
    <property type="protein sequence ID" value="PTQ58978.1"/>
    <property type="molecule type" value="Genomic_DNA"/>
</dbReference>
<dbReference type="PANTHER" id="PTHR33507:SF3">
    <property type="entry name" value="INNER MEMBRANE PROTEIN YBBJ"/>
    <property type="match status" value="1"/>
</dbReference>
<name>A0A2T5GI23_9SPHN</name>
<dbReference type="RefSeq" id="WP_107959276.1">
    <property type="nucleotide sequence ID" value="NZ_JASPFP010000001.1"/>
</dbReference>
<keyword evidence="8" id="KW-1185">Reference proteome</keyword>
<comment type="caution">
    <text evidence="7">The sequence shown here is derived from an EMBL/GenBank/DDBJ whole genome shotgun (WGS) entry which is preliminary data.</text>
</comment>
<dbReference type="Pfam" id="PF01957">
    <property type="entry name" value="NfeD"/>
    <property type="match status" value="1"/>
</dbReference>
<proteinExistence type="predicted"/>
<evidence type="ECO:0000313" key="8">
    <source>
        <dbReference type="Proteomes" id="UP000244189"/>
    </source>
</evidence>
<dbReference type="AlphaFoldDB" id="A0A2T5GI23"/>
<keyword evidence="2 5" id="KW-0812">Transmembrane</keyword>
<evidence type="ECO:0000256" key="1">
    <source>
        <dbReference type="ARBA" id="ARBA00004141"/>
    </source>
</evidence>
<accession>A0A2T5GI23</accession>
<evidence type="ECO:0000259" key="6">
    <source>
        <dbReference type="Pfam" id="PF01957"/>
    </source>
</evidence>
<protein>
    <recommendedName>
        <fullName evidence="6">NfeD-like C-terminal domain-containing protein</fullName>
    </recommendedName>
</protein>
<dbReference type="InterPro" id="IPR012340">
    <property type="entry name" value="NA-bd_OB-fold"/>
</dbReference>
<evidence type="ECO:0000313" key="7">
    <source>
        <dbReference type="EMBL" id="PTQ58978.1"/>
    </source>
</evidence>
<dbReference type="Gene3D" id="2.40.50.140">
    <property type="entry name" value="Nucleic acid-binding proteins"/>
    <property type="match status" value="1"/>
</dbReference>
<evidence type="ECO:0000256" key="5">
    <source>
        <dbReference type="SAM" id="Phobius"/>
    </source>
</evidence>
<evidence type="ECO:0000256" key="2">
    <source>
        <dbReference type="ARBA" id="ARBA00022692"/>
    </source>
</evidence>
<comment type="subcellular location">
    <subcellularLocation>
        <location evidence="1">Membrane</location>
        <topology evidence="1">Multi-pass membrane protein</topology>
    </subcellularLocation>
</comment>
<dbReference type="PANTHER" id="PTHR33507">
    <property type="entry name" value="INNER MEMBRANE PROTEIN YBBJ"/>
    <property type="match status" value="1"/>
</dbReference>
<evidence type="ECO:0000256" key="3">
    <source>
        <dbReference type="ARBA" id="ARBA00022989"/>
    </source>
</evidence>
<dbReference type="InterPro" id="IPR052165">
    <property type="entry name" value="Membrane_assoc_protease"/>
</dbReference>
<sequence>MDVISAAGAWLIAALVLGIAELAVPGVFLVFLAIAAAVTGAAVFVLPDLPVAAQLGAFAVWSAVTVLIGKRWYRDYPVEGGDPMLNDRSARLVGQVVLVETALVGGHGRVLVGDGSWPARGDDAAVGTQVRITAVVDGAVMVELL</sequence>
<evidence type="ECO:0000256" key="4">
    <source>
        <dbReference type="ARBA" id="ARBA00023136"/>
    </source>
</evidence>
<feature type="transmembrane region" description="Helical" evidence="5">
    <location>
        <begin position="51"/>
        <end position="69"/>
    </location>
</feature>
<dbReference type="InterPro" id="IPR002810">
    <property type="entry name" value="NfeD-like_C"/>
</dbReference>
<keyword evidence="3 5" id="KW-1133">Transmembrane helix</keyword>
<organism evidence="7 8">
    <name type="scientific">Sphingomonas aurantiaca</name>
    <dbReference type="NCBI Taxonomy" id="185949"/>
    <lineage>
        <taxon>Bacteria</taxon>
        <taxon>Pseudomonadati</taxon>
        <taxon>Pseudomonadota</taxon>
        <taxon>Alphaproteobacteria</taxon>
        <taxon>Sphingomonadales</taxon>
        <taxon>Sphingomonadaceae</taxon>
        <taxon>Sphingomonas</taxon>
    </lineage>
</organism>
<feature type="domain" description="NfeD-like C-terminal" evidence="6">
    <location>
        <begin position="90"/>
        <end position="143"/>
    </location>
</feature>